<dbReference type="InterPro" id="IPR016917">
    <property type="entry name" value="UCP029393"/>
</dbReference>
<dbReference type="Pfam" id="PF11157">
    <property type="entry name" value="DUF2937"/>
    <property type="match status" value="1"/>
</dbReference>
<sequence length="174" mass="19597">MLRSYIRLVLFALGLLVGVQVPGFIKDYSIRVDAHRQEALQALEGYRNTAGQYFQGDLDALVAHYRGSPDPVFQRDGDNVERLLRRAKLFDREWQALQGPWYARAWHLLSAPNRELLQETLDGYSYQVVLAPEAIGWALGGGLLLAWIVELLIVSVGALAGLGDNRNVARRHWS</sequence>
<dbReference type="PIRSF" id="PIRSF029393">
    <property type="entry name" value="UCP029393"/>
    <property type="match status" value="1"/>
</dbReference>
<dbReference type="Proteomes" id="UP000077748">
    <property type="component" value="Chromosome"/>
</dbReference>
<evidence type="ECO:0000313" key="3">
    <source>
        <dbReference type="Proteomes" id="UP000077748"/>
    </source>
</evidence>
<gene>
    <name evidence="2" type="ORF">A9C11_22245</name>
</gene>
<dbReference type="AlphaFoldDB" id="A0A1A9KHS0"/>
<organism evidence="2 3">
    <name type="scientific">Pseudomonas citronellolis</name>
    <dbReference type="NCBI Taxonomy" id="53408"/>
    <lineage>
        <taxon>Bacteria</taxon>
        <taxon>Pseudomonadati</taxon>
        <taxon>Pseudomonadota</taxon>
        <taxon>Gammaproteobacteria</taxon>
        <taxon>Pseudomonadales</taxon>
        <taxon>Pseudomonadaceae</taxon>
        <taxon>Pseudomonas</taxon>
    </lineage>
</organism>
<dbReference type="EMBL" id="CP015878">
    <property type="protein sequence ID" value="ANI16523.1"/>
    <property type="molecule type" value="Genomic_DNA"/>
</dbReference>
<proteinExistence type="predicted"/>
<dbReference type="RefSeq" id="WP_058488899.1">
    <property type="nucleotide sequence ID" value="NZ_CP015878.1"/>
</dbReference>
<evidence type="ECO:0000256" key="1">
    <source>
        <dbReference type="SAM" id="Phobius"/>
    </source>
</evidence>
<evidence type="ECO:0008006" key="4">
    <source>
        <dbReference type="Google" id="ProtNLM"/>
    </source>
</evidence>
<keyword evidence="1" id="KW-0472">Membrane</keyword>
<reference evidence="2 3" key="1">
    <citation type="submission" date="2016-05" db="EMBL/GenBank/DDBJ databases">
        <title>Genome Sequence of Pseudomonas citronellolis Strain SJTE-3, an Estrogens and Persistent Organic Pollutants degradation strain.</title>
        <authorList>
            <person name="Liang R."/>
        </authorList>
    </citation>
    <scope>NUCLEOTIDE SEQUENCE [LARGE SCALE GENOMIC DNA]</scope>
    <source>
        <strain evidence="2 3">SJTE-3</strain>
    </source>
</reference>
<evidence type="ECO:0000313" key="2">
    <source>
        <dbReference type="EMBL" id="ANI16523.1"/>
    </source>
</evidence>
<feature type="transmembrane region" description="Helical" evidence="1">
    <location>
        <begin position="135"/>
        <end position="162"/>
    </location>
</feature>
<keyword evidence="1" id="KW-0812">Transmembrane</keyword>
<dbReference type="InterPro" id="IPR022584">
    <property type="entry name" value="DUF2937"/>
</dbReference>
<name>A0A1A9KHS0_9PSED</name>
<accession>A0A1A9KHS0</accession>
<keyword evidence="1" id="KW-1133">Transmembrane helix</keyword>
<protein>
    <recommendedName>
        <fullName evidence="4">DUF2937 domain-containing protein</fullName>
    </recommendedName>
</protein>